<dbReference type="SUPFAM" id="SSF47986">
    <property type="entry name" value="DEATH domain"/>
    <property type="match status" value="1"/>
</dbReference>
<dbReference type="Gene3D" id="2.60.220.30">
    <property type="match status" value="1"/>
</dbReference>
<dbReference type="PANTHER" id="PTHR12582">
    <property type="entry name" value="NETRIN RECEPTOR UNC5"/>
    <property type="match status" value="1"/>
</dbReference>
<dbReference type="Pfam" id="PF00531">
    <property type="entry name" value="Death"/>
    <property type="match status" value="1"/>
</dbReference>
<evidence type="ECO:0000259" key="3">
    <source>
        <dbReference type="PROSITE" id="PS51145"/>
    </source>
</evidence>
<name>A0A913Z1X8_PATMI</name>
<evidence type="ECO:0008006" key="6">
    <source>
        <dbReference type="Google" id="ProtNLM"/>
    </source>
</evidence>
<dbReference type="EnsemblMetazoa" id="XM_038189931.1">
    <property type="protein sequence ID" value="XP_038045859.1"/>
    <property type="gene ID" value="LOC119720289"/>
</dbReference>
<dbReference type="SMART" id="SM00218">
    <property type="entry name" value="ZU5"/>
    <property type="match status" value="1"/>
</dbReference>
<dbReference type="GO" id="GO:0016020">
    <property type="term" value="C:membrane"/>
    <property type="evidence" value="ECO:0007669"/>
    <property type="project" value="InterPro"/>
</dbReference>
<keyword evidence="5" id="KW-1185">Reference proteome</keyword>
<reference evidence="4" key="1">
    <citation type="submission" date="2022-11" db="UniProtKB">
        <authorList>
            <consortium name="EnsemblMetazoa"/>
        </authorList>
    </citation>
    <scope>IDENTIFICATION</scope>
</reference>
<dbReference type="RefSeq" id="XP_038045859.1">
    <property type="nucleotide sequence ID" value="XM_038189931.1"/>
</dbReference>
<feature type="region of interest" description="Disordered" evidence="1">
    <location>
        <begin position="159"/>
        <end position="214"/>
    </location>
</feature>
<dbReference type="Pfam" id="PF00791">
    <property type="entry name" value="ZU5"/>
    <property type="match status" value="1"/>
</dbReference>
<protein>
    <recommendedName>
        <fullName evidence="6">Death domain-containing protein</fullName>
    </recommendedName>
</protein>
<feature type="compositionally biased region" description="Basic and acidic residues" evidence="1">
    <location>
        <begin position="193"/>
        <end position="207"/>
    </location>
</feature>
<proteinExistence type="predicted"/>
<feature type="compositionally biased region" description="Polar residues" evidence="1">
    <location>
        <begin position="12"/>
        <end position="38"/>
    </location>
</feature>
<dbReference type="OrthoDB" id="5980134at2759"/>
<feature type="region of interest" description="Disordered" evidence="1">
    <location>
        <begin position="1"/>
        <end position="69"/>
    </location>
</feature>
<organism evidence="4 5">
    <name type="scientific">Patiria miniata</name>
    <name type="common">Bat star</name>
    <name type="synonym">Asterina miniata</name>
    <dbReference type="NCBI Taxonomy" id="46514"/>
    <lineage>
        <taxon>Eukaryota</taxon>
        <taxon>Metazoa</taxon>
        <taxon>Echinodermata</taxon>
        <taxon>Eleutherozoa</taxon>
        <taxon>Asterozoa</taxon>
        <taxon>Asteroidea</taxon>
        <taxon>Valvatacea</taxon>
        <taxon>Valvatida</taxon>
        <taxon>Asterinidae</taxon>
        <taxon>Patiria</taxon>
    </lineage>
</organism>
<dbReference type="PROSITE" id="PS50017">
    <property type="entry name" value="DEATH_DOMAIN"/>
    <property type="match status" value="1"/>
</dbReference>
<evidence type="ECO:0000259" key="2">
    <source>
        <dbReference type="PROSITE" id="PS50017"/>
    </source>
</evidence>
<dbReference type="InterPro" id="IPR011029">
    <property type="entry name" value="DEATH-like_dom_sf"/>
</dbReference>
<feature type="domain" description="ZU5" evidence="3">
    <location>
        <begin position="242"/>
        <end position="378"/>
    </location>
</feature>
<feature type="domain" description="Death" evidence="2">
    <location>
        <begin position="96"/>
        <end position="163"/>
    </location>
</feature>
<dbReference type="InterPro" id="IPR000906">
    <property type="entry name" value="ZU5_dom"/>
</dbReference>
<dbReference type="CDD" id="cd01670">
    <property type="entry name" value="Death"/>
    <property type="match status" value="1"/>
</dbReference>
<dbReference type="InterPro" id="IPR037936">
    <property type="entry name" value="UNC5A-D"/>
</dbReference>
<dbReference type="GeneID" id="119720289"/>
<dbReference type="Proteomes" id="UP000887568">
    <property type="component" value="Unplaced"/>
</dbReference>
<accession>A0A913Z1X8</accession>
<dbReference type="InterPro" id="IPR000488">
    <property type="entry name" value="Death_dom"/>
</dbReference>
<dbReference type="AlphaFoldDB" id="A0A913Z1X8"/>
<evidence type="ECO:0000313" key="5">
    <source>
        <dbReference type="Proteomes" id="UP000887568"/>
    </source>
</evidence>
<dbReference type="PANTHER" id="PTHR12582:SF41">
    <property type="entry name" value="UNC5C-LIKE PROTEIN"/>
    <property type="match status" value="1"/>
</dbReference>
<sequence length="470" mass="52341">MDKQSKAAPSAATGSQQPTRTIANIGTVSESYKTTIVGSYNYPMQGPGVPAPGPQQTPGQEPKGEDPYQEAGARLDNKTLYEVAERLSAKWTTLAVKELGFSTVQVETIENKFQNNYVRQGLDMLVSWKQRQSSSDEQKMTTLCTALKKIGREDIAKFLPEVPAPRPQHSQRPDQEPRLEAPSYQEAGNKTGDSLKHETSQDTEVPRSPEPSHLQKVLDEVNKLKKNLSPREQLDSRVQLPYIAIGYFNEKGGSLSLDEYGVHLTIPRGAIALGPPQQVYIYVDPTAPQKGAVESTVVSLSPTVKCGPEGLRFKESVVLSFPHHAVLVGQTYDNLGVRMRHDDLQDRQREDGNPALVTEKEVFVLADHFTNFDLVGTPTHGSSIRMKVAAFGGVLGVRCRQYAFRVHVWNDDTNVEQYVIREEEQRMNSKMLDVSRKILFVWDSGNLAVRVSDLNGGWTFWGAREEVGHR</sequence>
<dbReference type="GO" id="GO:0005042">
    <property type="term" value="F:netrin receptor activity"/>
    <property type="evidence" value="ECO:0007669"/>
    <property type="project" value="InterPro"/>
</dbReference>
<dbReference type="PROSITE" id="PS51145">
    <property type="entry name" value="ZU5"/>
    <property type="match status" value="1"/>
</dbReference>
<dbReference type="Gene3D" id="1.10.533.10">
    <property type="entry name" value="Death Domain, Fas"/>
    <property type="match status" value="1"/>
</dbReference>
<evidence type="ECO:0000313" key="4">
    <source>
        <dbReference type="EnsemblMetazoa" id="XP_038045859.1"/>
    </source>
</evidence>
<evidence type="ECO:0000256" key="1">
    <source>
        <dbReference type="SAM" id="MobiDB-lite"/>
    </source>
</evidence>